<keyword evidence="2" id="KW-1185">Reference proteome</keyword>
<proteinExistence type="predicted"/>
<sequence length="88" mass="10229">MLASRLILSLYAVVFELVKEEAVVNLIERFREVHYEDIGLVTILHGYLSGLLVQFDLLCGEFNIYSMVVRDTWECIYPLDFVRKIGDD</sequence>
<name>A0A9D4K779_DREPO</name>
<evidence type="ECO:0000313" key="2">
    <source>
        <dbReference type="Proteomes" id="UP000828390"/>
    </source>
</evidence>
<reference evidence="1" key="1">
    <citation type="journal article" date="2019" name="bioRxiv">
        <title>The Genome of the Zebra Mussel, Dreissena polymorpha: A Resource for Invasive Species Research.</title>
        <authorList>
            <person name="McCartney M.A."/>
            <person name="Auch B."/>
            <person name="Kono T."/>
            <person name="Mallez S."/>
            <person name="Zhang Y."/>
            <person name="Obille A."/>
            <person name="Becker A."/>
            <person name="Abrahante J.E."/>
            <person name="Garbe J."/>
            <person name="Badalamenti J.P."/>
            <person name="Herman A."/>
            <person name="Mangelson H."/>
            <person name="Liachko I."/>
            <person name="Sullivan S."/>
            <person name="Sone E.D."/>
            <person name="Koren S."/>
            <person name="Silverstein K.A.T."/>
            <person name="Beckman K.B."/>
            <person name="Gohl D.M."/>
        </authorList>
    </citation>
    <scope>NUCLEOTIDE SEQUENCE</scope>
    <source>
        <strain evidence="1">Duluth1</strain>
        <tissue evidence="1">Whole animal</tissue>
    </source>
</reference>
<accession>A0A9D4K779</accession>
<organism evidence="1 2">
    <name type="scientific">Dreissena polymorpha</name>
    <name type="common">Zebra mussel</name>
    <name type="synonym">Mytilus polymorpha</name>
    <dbReference type="NCBI Taxonomy" id="45954"/>
    <lineage>
        <taxon>Eukaryota</taxon>
        <taxon>Metazoa</taxon>
        <taxon>Spiralia</taxon>
        <taxon>Lophotrochozoa</taxon>
        <taxon>Mollusca</taxon>
        <taxon>Bivalvia</taxon>
        <taxon>Autobranchia</taxon>
        <taxon>Heteroconchia</taxon>
        <taxon>Euheterodonta</taxon>
        <taxon>Imparidentia</taxon>
        <taxon>Neoheterodontei</taxon>
        <taxon>Myida</taxon>
        <taxon>Dreissenoidea</taxon>
        <taxon>Dreissenidae</taxon>
        <taxon>Dreissena</taxon>
    </lineage>
</organism>
<dbReference type="EMBL" id="JAIWYP010000004">
    <property type="protein sequence ID" value="KAH3834214.1"/>
    <property type="molecule type" value="Genomic_DNA"/>
</dbReference>
<reference evidence="1" key="2">
    <citation type="submission" date="2020-11" db="EMBL/GenBank/DDBJ databases">
        <authorList>
            <person name="McCartney M.A."/>
            <person name="Auch B."/>
            <person name="Kono T."/>
            <person name="Mallez S."/>
            <person name="Becker A."/>
            <person name="Gohl D.M."/>
            <person name="Silverstein K.A.T."/>
            <person name="Koren S."/>
            <person name="Bechman K.B."/>
            <person name="Herman A."/>
            <person name="Abrahante J.E."/>
            <person name="Garbe J."/>
        </authorList>
    </citation>
    <scope>NUCLEOTIDE SEQUENCE</scope>
    <source>
        <strain evidence="1">Duluth1</strain>
        <tissue evidence="1">Whole animal</tissue>
    </source>
</reference>
<gene>
    <name evidence="1" type="ORF">DPMN_107534</name>
</gene>
<dbReference type="AlphaFoldDB" id="A0A9D4K779"/>
<comment type="caution">
    <text evidence="1">The sequence shown here is derived from an EMBL/GenBank/DDBJ whole genome shotgun (WGS) entry which is preliminary data.</text>
</comment>
<evidence type="ECO:0000313" key="1">
    <source>
        <dbReference type="EMBL" id="KAH3834214.1"/>
    </source>
</evidence>
<dbReference type="Proteomes" id="UP000828390">
    <property type="component" value="Unassembled WGS sequence"/>
</dbReference>
<protein>
    <submittedName>
        <fullName evidence="1">Uncharacterized protein</fullName>
    </submittedName>
</protein>